<comment type="subcellular location">
    <subcellularLocation>
        <location evidence="1">Membrane</location>
        <topology evidence="1">Multi-pass membrane protein</topology>
    </subcellularLocation>
</comment>
<feature type="non-terminal residue" evidence="6">
    <location>
        <position position="1"/>
    </location>
</feature>
<organism evidence="6 7">
    <name type="scientific">Leptotrombidium deliense</name>
    <dbReference type="NCBI Taxonomy" id="299467"/>
    <lineage>
        <taxon>Eukaryota</taxon>
        <taxon>Metazoa</taxon>
        <taxon>Ecdysozoa</taxon>
        <taxon>Arthropoda</taxon>
        <taxon>Chelicerata</taxon>
        <taxon>Arachnida</taxon>
        <taxon>Acari</taxon>
        <taxon>Acariformes</taxon>
        <taxon>Trombidiformes</taxon>
        <taxon>Prostigmata</taxon>
        <taxon>Anystina</taxon>
        <taxon>Parasitengona</taxon>
        <taxon>Trombiculoidea</taxon>
        <taxon>Trombiculidae</taxon>
        <taxon>Leptotrombidium</taxon>
    </lineage>
</organism>
<dbReference type="InterPro" id="IPR049680">
    <property type="entry name" value="FLVCR1-2_SLC49-like"/>
</dbReference>
<proteinExistence type="predicted"/>
<protein>
    <submittedName>
        <fullName evidence="6">Feline leukemia virus subgroup C receptor-related protein 2-like protein</fullName>
    </submittedName>
</protein>
<dbReference type="AlphaFoldDB" id="A0A443RV96"/>
<dbReference type="EMBL" id="NCKV01030265">
    <property type="protein sequence ID" value="RWS19095.1"/>
    <property type="molecule type" value="Genomic_DNA"/>
</dbReference>
<comment type="caution">
    <text evidence="6">The sequence shown here is derived from an EMBL/GenBank/DDBJ whole genome shotgun (WGS) entry which is preliminary data.</text>
</comment>
<dbReference type="VEuPathDB" id="VectorBase:LDEU012945"/>
<keyword evidence="3 5" id="KW-1133">Transmembrane helix</keyword>
<feature type="transmembrane region" description="Helical" evidence="5">
    <location>
        <begin position="74"/>
        <end position="94"/>
    </location>
</feature>
<keyword evidence="2 5" id="KW-0812">Transmembrane</keyword>
<reference evidence="6 7" key="1">
    <citation type="journal article" date="2018" name="Gigascience">
        <title>Genomes of trombidid mites reveal novel predicted allergens and laterally-transferred genes associated with secondary metabolism.</title>
        <authorList>
            <person name="Dong X."/>
            <person name="Chaisiri K."/>
            <person name="Xia D."/>
            <person name="Armstrong S.D."/>
            <person name="Fang Y."/>
            <person name="Donnelly M.J."/>
            <person name="Kadowaki T."/>
            <person name="McGarry J.W."/>
            <person name="Darby A.C."/>
            <person name="Makepeace B.L."/>
        </authorList>
    </citation>
    <scope>NUCLEOTIDE SEQUENCE [LARGE SCALE GENOMIC DNA]</scope>
    <source>
        <strain evidence="6">UoL-UT</strain>
    </source>
</reference>
<keyword evidence="4 5" id="KW-0472">Membrane</keyword>
<evidence type="ECO:0000313" key="6">
    <source>
        <dbReference type="EMBL" id="RWS19095.1"/>
    </source>
</evidence>
<evidence type="ECO:0000313" key="7">
    <source>
        <dbReference type="Proteomes" id="UP000288716"/>
    </source>
</evidence>
<keyword evidence="6" id="KW-0675">Receptor</keyword>
<dbReference type="SUPFAM" id="SSF103473">
    <property type="entry name" value="MFS general substrate transporter"/>
    <property type="match status" value="1"/>
</dbReference>
<sequence length="114" mass="12840">YSLITKNVDLIYVFMSLTSIAYSGQYVLLLDFVVEVTYPYNEGTITNIANCISMIPSLAVCPLLSKLIDSSNLIAENIVLIALSLLILVISLFVKNDLRRQKVNIEYLPLLRRN</sequence>
<gene>
    <name evidence="6" type="ORF">B4U80_14506</name>
</gene>
<feature type="transmembrane region" description="Helical" evidence="5">
    <location>
        <begin position="12"/>
        <end position="33"/>
    </location>
</feature>
<evidence type="ECO:0000256" key="4">
    <source>
        <dbReference type="ARBA" id="ARBA00023136"/>
    </source>
</evidence>
<dbReference type="PANTHER" id="PTHR10924">
    <property type="entry name" value="MAJOR FACILITATOR SUPERFAMILY PROTEIN-RELATED"/>
    <property type="match status" value="1"/>
</dbReference>
<evidence type="ECO:0000256" key="1">
    <source>
        <dbReference type="ARBA" id="ARBA00004141"/>
    </source>
</evidence>
<name>A0A443RV96_9ACAR</name>
<evidence type="ECO:0000256" key="5">
    <source>
        <dbReference type="SAM" id="Phobius"/>
    </source>
</evidence>
<keyword evidence="7" id="KW-1185">Reference proteome</keyword>
<dbReference type="GO" id="GO:0016020">
    <property type="term" value="C:membrane"/>
    <property type="evidence" value="ECO:0007669"/>
    <property type="project" value="UniProtKB-SubCell"/>
</dbReference>
<evidence type="ECO:0000256" key="2">
    <source>
        <dbReference type="ARBA" id="ARBA00022692"/>
    </source>
</evidence>
<evidence type="ECO:0000256" key="3">
    <source>
        <dbReference type="ARBA" id="ARBA00022989"/>
    </source>
</evidence>
<dbReference type="PANTHER" id="PTHR10924:SF6">
    <property type="entry name" value="SOLUTE CARRIER FAMILY 49 MEMBER A3"/>
    <property type="match status" value="1"/>
</dbReference>
<accession>A0A443RV96</accession>
<dbReference type="Proteomes" id="UP000288716">
    <property type="component" value="Unassembled WGS sequence"/>
</dbReference>
<dbReference type="InterPro" id="IPR036259">
    <property type="entry name" value="MFS_trans_sf"/>
</dbReference>